<proteinExistence type="predicted"/>
<organism evidence="1 2">
    <name type="scientific">Sulfobacillus benefaciens</name>
    <dbReference type="NCBI Taxonomy" id="453960"/>
    <lineage>
        <taxon>Bacteria</taxon>
        <taxon>Bacillati</taxon>
        <taxon>Bacillota</taxon>
        <taxon>Clostridia</taxon>
        <taxon>Eubacteriales</taxon>
        <taxon>Clostridiales Family XVII. Incertae Sedis</taxon>
        <taxon>Sulfobacillus</taxon>
    </lineage>
</organism>
<accession>A0A2T2WPZ0</accession>
<dbReference type="EMBL" id="PXYT01000083">
    <property type="protein sequence ID" value="PSR24299.1"/>
    <property type="molecule type" value="Genomic_DNA"/>
</dbReference>
<gene>
    <name evidence="1" type="ORF">C7B43_19390</name>
</gene>
<dbReference type="AlphaFoldDB" id="A0A2T2WPZ0"/>
<name>A0A2T2WPZ0_9FIRM</name>
<evidence type="ECO:0000313" key="1">
    <source>
        <dbReference type="EMBL" id="PSR24299.1"/>
    </source>
</evidence>
<sequence>MITIQGTPTVLTNLHCPHCGNREDFFLQWLGDLSQTFLQDPATGARDYDAHDNEGDTINVDTSIVCRLCDTLVAERSVTIIVGPWSPAHGTETLLP</sequence>
<evidence type="ECO:0000313" key="2">
    <source>
        <dbReference type="Proteomes" id="UP000242699"/>
    </source>
</evidence>
<dbReference type="Proteomes" id="UP000242699">
    <property type="component" value="Unassembled WGS sequence"/>
</dbReference>
<reference evidence="1 2" key="1">
    <citation type="journal article" date="2014" name="BMC Genomics">
        <title>Comparison of environmental and isolate Sulfobacillus genomes reveals diverse carbon, sulfur, nitrogen, and hydrogen metabolisms.</title>
        <authorList>
            <person name="Justice N.B."/>
            <person name="Norman A."/>
            <person name="Brown C.T."/>
            <person name="Singh A."/>
            <person name="Thomas B.C."/>
            <person name="Banfield J.F."/>
        </authorList>
    </citation>
    <scope>NUCLEOTIDE SEQUENCE [LARGE SCALE GENOMIC DNA]</scope>
    <source>
        <strain evidence="1">AMDSBA1</strain>
    </source>
</reference>
<comment type="caution">
    <text evidence="1">The sequence shown here is derived from an EMBL/GenBank/DDBJ whole genome shotgun (WGS) entry which is preliminary data.</text>
</comment>
<protein>
    <submittedName>
        <fullName evidence="1">Uncharacterized protein</fullName>
    </submittedName>
</protein>